<dbReference type="SUPFAM" id="SSF49464">
    <property type="entry name" value="Carboxypeptidase regulatory domain-like"/>
    <property type="match status" value="1"/>
</dbReference>
<evidence type="ECO:0000313" key="1">
    <source>
        <dbReference type="EMBL" id="MBC2846363.1"/>
    </source>
</evidence>
<keyword evidence="2" id="KW-1185">Reference proteome</keyword>
<dbReference type="InterPro" id="IPR008969">
    <property type="entry name" value="CarboxyPept-like_regulatory"/>
</dbReference>
<dbReference type="Gene3D" id="2.60.40.1120">
    <property type="entry name" value="Carboxypeptidase-like, regulatory domain"/>
    <property type="match status" value="1"/>
</dbReference>
<proteinExistence type="predicted"/>
<evidence type="ECO:0008006" key="3">
    <source>
        <dbReference type="Google" id="ProtNLM"/>
    </source>
</evidence>
<dbReference type="RefSeq" id="WP_185790077.1">
    <property type="nucleotide sequence ID" value="NZ_JACLCP010000005.1"/>
</dbReference>
<dbReference type="AlphaFoldDB" id="A0A842IXG1"/>
<gene>
    <name evidence="1" type="ORF">H7F21_14755</name>
</gene>
<evidence type="ECO:0000313" key="2">
    <source>
        <dbReference type="Proteomes" id="UP000533900"/>
    </source>
</evidence>
<dbReference type="Proteomes" id="UP000533900">
    <property type="component" value="Unassembled WGS sequence"/>
</dbReference>
<name>A0A842IXG1_9FLAO</name>
<dbReference type="EMBL" id="JACLCP010000005">
    <property type="protein sequence ID" value="MBC2846363.1"/>
    <property type="molecule type" value="Genomic_DNA"/>
</dbReference>
<sequence>MKSKISTLTFLFTFLLLFNTCEKDDGNSGNGGQQDNTPDTFSEYFGPEISRDFLGNVIDQNHNPIEGVIITIGNETAMTDSDGIFIIRNANINERFGYIKAEKAGYIHGSRSVVPSNGTNKVTIMLLEATAVGSVASGSSGTVTSNDGSSVSFDGDFIKEDGSVYSGTVDVIMHYLDPADDDMETQMPGMLYAENEDGEERMLQTLGMLAVELRGSSGEDLNLAEGATSEIKIPINASLISIAPPTIPLWYFDEDRGYWKEEGQATLQGNMYVGNVSHFSFWNLDAEFPAVNLCITLVNQENNPIANQRITLTHSNPDYLFSTSTGITNDVGEVCGLVPIDESLVLNVFSNVLCNDTSIHTETVGPFAIDSSITIIVSETPNIVEETVTGNFLTCDGEPVTNGYVKLSYDNLEVINEVTDGTFEISFYRCLESSDFTITAIDYTNSQSSNDVTYNFVSPLTEVGDILSCEDYAYSYIYFQVGNNAPQTLISEPPPSLDETLFKCLIYTDNNSLTAGYVRTTFATETRFVLGFSNFNGAGTYNSEDGTGSSPSVDLTVRNILNHLDYSDNNHYTHNFVGTAEIFTLGTEEGEVVEINFSGTLDVSYTFGIFDPPQLNEENVPISGYMHLIRDN</sequence>
<reference evidence="1" key="1">
    <citation type="submission" date="2020-08" db="EMBL/GenBank/DDBJ databases">
        <title>Winogradskyella ouciana sp. nov., isolated from the hadal seawater of the Mariana Trench.</title>
        <authorList>
            <person name="He X."/>
        </authorList>
    </citation>
    <scope>NUCLEOTIDE SEQUENCE [LARGE SCALE GENOMIC DNA]</scope>
    <source>
        <strain evidence="1">KCTC 52348</strain>
    </source>
</reference>
<comment type="caution">
    <text evidence="1">The sequence shown here is derived from an EMBL/GenBank/DDBJ whole genome shotgun (WGS) entry which is preliminary data.</text>
</comment>
<protein>
    <recommendedName>
        <fullName evidence="3">Carboxypeptidase regulatory-like domain-containing protein</fullName>
    </recommendedName>
</protein>
<accession>A0A842IXG1</accession>
<organism evidence="1 2">
    <name type="scientific">Winogradskyella flava</name>
    <dbReference type="NCBI Taxonomy" id="1884876"/>
    <lineage>
        <taxon>Bacteria</taxon>
        <taxon>Pseudomonadati</taxon>
        <taxon>Bacteroidota</taxon>
        <taxon>Flavobacteriia</taxon>
        <taxon>Flavobacteriales</taxon>
        <taxon>Flavobacteriaceae</taxon>
        <taxon>Winogradskyella</taxon>
    </lineage>
</organism>